<keyword evidence="2" id="KW-0560">Oxidoreductase</keyword>
<sequence>MAQRTNGNGAAAGLDGRTAVVTGAASGIGRALAQRLAAHGSPVAICDWNEEGLEETAAAISGPVFARKLDVSDRQAQLQFAAAVQEWAPRPIGLVVNNAGVTVSQTASEAAVEDDEWVMNVNFWGVVHGTRAFLPIFLKQRSGVVANVSSVFGLMGFPTQSAYCASKFAVRGYTESLRHELKGSGVRATTIHPGGIRTNIVRNARFHVDDRGGTDHAAMAAEFAKIARTSPEKAAKTIHVGIEKGKDRILIGPDATAISLLTRSVPVHYFDVVERLMGAVRR</sequence>
<dbReference type="EMBL" id="JAWSTH010000011">
    <property type="protein sequence ID" value="MDW5594017.1"/>
    <property type="molecule type" value="Genomic_DNA"/>
</dbReference>
<evidence type="ECO:0000256" key="3">
    <source>
        <dbReference type="RuleBase" id="RU000363"/>
    </source>
</evidence>
<feature type="domain" description="Ketoreductase" evidence="4">
    <location>
        <begin position="17"/>
        <end position="199"/>
    </location>
</feature>
<gene>
    <name evidence="5" type="ORF">R7226_06710</name>
</gene>
<accession>A0ABU4HL37</accession>
<evidence type="ECO:0000256" key="2">
    <source>
        <dbReference type="ARBA" id="ARBA00023002"/>
    </source>
</evidence>
<dbReference type="InterPro" id="IPR002347">
    <property type="entry name" value="SDR_fam"/>
</dbReference>
<dbReference type="Gene3D" id="3.40.50.720">
    <property type="entry name" value="NAD(P)-binding Rossmann-like Domain"/>
    <property type="match status" value="1"/>
</dbReference>
<evidence type="ECO:0000313" key="6">
    <source>
        <dbReference type="Proteomes" id="UP001284601"/>
    </source>
</evidence>
<dbReference type="InterPro" id="IPR057326">
    <property type="entry name" value="KR_dom"/>
</dbReference>
<dbReference type="InterPro" id="IPR036291">
    <property type="entry name" value="NAD(P)-bd_dom_sf"/>
</dbReference>
<evidence type="ECO:0000256" key="1">
    <source>
        <dbReference type="ARBA" id="ARBA00006484"/>
    </source>
</evidence>
<dbReference type="SUPFAM" id="SSF51735">
    <property type="entry name" value="NAD(P)-binding Rossmann-fold domains"/>
    <property type="match status" value="1"/>
</dbReference>
<dbReference type="PANTHER" id="PTHR44196:SF1">
    <property type="entry name" value="DEHYDROGENASE_REDUCTASE SDR FAMILY MEMBER 7B"/>
    <property type="match status" value="1"/>
</dbReference>
<name>A0ABU4HL37_9ACTN</name>
<reference evidence="5 6" key="2">
    <citation type="submission" date="2023-10" db="EMBL/GenBank/DDBJ databases">
        <authorList>
            <person name="Han X.F."/>
        </authorList>
    </citation>
    <scope>NUCLEOTIDE SEQUENCE [LARGE SCALE GENOMIC DNA]</scope>
    <source>
        <strain evidence="5 6">KCTC 39840</strain>
    </source>
</reference>
<comment type="caution">
    <text evidence="5">The sequence shown here is derived from an EMBL/GenBank/DDBJ whole genome shotgun (WGS) entry which is preliminary data.</text>
</comment>
<proteinExistence type="inferred from homology"/>
<dbReference type="PRINTS" id="PR00081">
    <property type="entry name" value="GDHRDH"/>
</dbReference>
<comment type="similarity">
    <text evidence="1 3">Belongs to the short-chain dehydrogenases/reductases (SDR) family.</text>
</comment>
<dbReference type="PANTHER" id="PTHR44196">
    <property type="entry name" value="DEHYDROGENASE/REDUCTASE SDR FAMILY MEMBER 7B"/>
    <property type="match status" value="1"/>
</dbReference>
<dbReference type="PRINTS" id="PR00080">
    <property type="entry name" value="SDRFAMILY"/>
</dbReference>
<dbReference type="Proteomes" id="UP001284601">
    <property type="component" value="Unassembled WGS sequence"/>
</dbReference>
<reference evidence="6" key="1">
    <citation type="submission" date="2023-07" db="EMBL/GenBank/DDBJ databases">
        <title>Conexibacter stalactiti sp. nov., isolated from stalactites in a lava cave and emended description of the genus Conexibacter.</title>
        <authorList>
            <person name="Lee S.D."/>
        </authorList>
    </citation>
    <scope>NUCLEOTIDE SEQUENCE [LARGE SCALE GENOMIC DNA]</scope>
    <source>
        <strain evidence="6">KCTC 39840</strain>
    </source>
</reference>
<dbReference type="PROSITE" id="PS00061">
    <property type="entry name" value="ADH_SHORT"/>
    <property type="match status" value="1"/>
</dbReference>
<dbReference type="SMART" id="SM00822">
    <property type="entry name" value="PKS_KR"/>
    <property type="match status" value="1"/>
</dbReference>
<dbReference type="InterPro" id="IPR020904">
    <property type="entry name" value="Sc_DH/Rdtase_CS"/>
</dbReference>
<evidence type="ECO:0000259" key="4">
    <source>
        <dbReference type="SMART" id="SM00822"/>
    </source>
</evidence>
<keyword evidence="6" id="KW-1185">Reference proteome</keyword>
<organism evidence="5 6">
    <name type="scientific">Conexibacter stalactiti</name>
    <dbReference type="NCBI Taxonomy" id="1940611"/>
    <lineage>
        <taxon>Bacteria</taxon>
        <taxon>Bacillati</taxon>
        <taxon>Actinomycetota</taxon>
        <taxon>Thermoleophilia</taxon>
        <taxon>Solirubrobacterales</taxon>
        <taxon>Conexibacteraceae</taxon>
        <taxon>Conexibacter</taxon>
    </lineage>
</organism>
<evidence type="ECO:0000313" key="5">
    <source>
        <dbReference type="EMBL" id="MDW5594017.1"/>
    </source>
</evidence>
<dbReference type="RefSeq" id="WP_318596275.1">
    <property type="nucleotide sequence ID" value="NZ_JAWSTH010000011.1"/>
</dbReference>
<protein>
    <submittedName>
        <fullName evidence="5">SDR family oxidoreductase</fullName>
    </submittedName>
</protein>
<dbReference type="Pfam" id="PF00106">
    <property type="entry name" value="adh_short"/>
    <property type="match status" value="1"/>
</dbReference>